<reference evidence="8" key="1">
    <citation type="submission" date="2018-05" db="EMBL/GenBank/DDBJ databases">
        <authorList>
            <person name="Lanie J.A."/>
            <person name="Ng W.-L."/>
            <person name="Kazmierczak K.M."/>
            <person name="Andrzejewski T.M."/>
            <person name="Davidsen T.M."/>
            <person name="Wayne K.J."/>
            <person name="Tettelin H."/>
            <person name="Glass J.I."/>
            <person name="Rusch D."/>
            <person name="Podicherti R."/>
            <person name="Tsui H.-C.T."/>
            <person name="Winkler M.E."/>
        </authorList>
    </citation>
    <scope>NUCLEOTIDE SEQUENCE</scope>
</reference>
<dbReference type="NCBIfam" id="NF009205">
    <property type="entry name" value="PRK12553.1"/>
    <property type="match status" value="1"/>
</dbReference>
<dbReference type="InterPro" id="IPR023562">
    <property type="entry name" value="ClpP/TepA"/>
</dbReference>
<evidence type="ECO:0000313" key="8">
    <source>
        <dbReference type="EMBL" id="SUZ72208.1"/>
    </source>
</evidence>
<evidence type="ECO:0000256" key="3">
    <source>
        <dbReference type="ARBA" id="ARBA00022490"/>
    </source>
</evidence>
<dbReference type="PANTHER" id="PTHR10381">
    <property type="entry name" value="ATP-DEPENDENT CLP PROTEASE PROTEOLYTIC SUBUNIT"/>
    <property type="match status" value="1"/>
</dbReference>
<dbReference type="SUPFAM" id="SSF52096">
    <property type="entry name" value="ClpP/crotonase"/>
    <property type="match status" value="1"/>
</dbReference>
<sequence>MSLIPMVVEQDSRGERAYDIYSRLLKDRIIFLGSPVDDNVANVMIAQLLFLEAEDPESDISLYLNCPGGLVTSGMAIYDTIQYLKPDVQTICIGQATSMGAVLLASGASGKRQALPHARIMIHQMMGGFSGQAEDIDIQAREIIRMTDVLNDVLARHTGHKIKKIAQDTQRDYYFSSQEAKEYGIIDEVMQNRKLKAL</sequence>
<evidence type="ECO:0000256" key="1">
    <source>
        <dbReference type="ARBA" id="ARBA00007039"/>
    </source>
</evidence>
<dbReference type="InterPro" id="IPR029045">
    <property type="entry name" value="ClpP/crotonase-like_dom_sf"/>
</dbReference>
<dbReference type="EMBL" id="UINC01001147">
    <property type="protein sequence ID" value="SUZ72208.1"/>
    <property type="molecule type" value="Genomic_DNA"/>
</dbReference>
<dbReference type="GO" id="GO:0006515">
    <property type="term" value="P:protein quality control for misfolded or incompletely synthesized proteins"/>
    <property type="evidence" value="ECO:0007669"/>
    <property type="project" value="TreeGrafter"/>
</dbReference>
<dbReference type="GO" id="GO:0004252">
    <property type="term" value="F:serine-type endopeptidase activity"/>
    <property type="evidence" value="ECO:0007669"/>
    <property type="project" value="UniProtKB-EC"/>
</dbReference>
<keyword evidence="3" id="KW-0963">Cytoplasm</keyword>
<dbReference type="PRINTS" id="PR00127">
    <property type="entry name" value="CLPPROTEASEP"/>
</dbReference>
<comment type="catalytic activity">
    <reaction evidence="7">
        <text>Hydrolysis of proteins to small peptides in the presence of ATP and magnesium. alpha-casein is the usual test substrate. In the absence of ATP, only oligopeptides shorter than five residues are hydrolyzed (such as succinyl-Leu-Tyr-|-NHMec, and Leu-Tyr-Leu-|-Tyr-Trp, in which cleavage of the -Tyr-|-Leu- and -Tyr-|-Trp bonds also occurs).</text>
        <dbReference type="EC" id="3.4.21.92"/>
    </reaction>
</comment>
<evidence type="ECO:0000256" key="7">
    <source>
        <dbReference type="ARBA" id="ARBA00034021"/>
    </source>
</evidence>
<keyword evidence="5" id="KW-0378">Hydrolase</keyword>
<dbReference type="CDD" id="cd07017">
    <property type="entry name" value="S14_ClpP_2"/>
    <property type="match status" value="1"/>
</dbReference>
<evidence type="ECO:0000256" key="6">
    <source>
        <dbReference type="ARBA" id="ARBA00022825"/>
    </source>
</evidence>
<evidence type="ECO:0000256" key="2">
    <source>
        <dbReference type="ARBA" id="ARBA00013230"/>
    </source>
</evidence>
<evidence type="ECO:0000256" key="4">
    <source>
        <dbReference type="ARBA" id="ARBA00022670"/>
    </source>
</evidence>
<dbReference type="NCBIfam" id="NF001368">
    <property type="entry name" value="PRK00277.1"/>
    <property type="match status" value="1"/>
</dbReference>
<proteinExistence type="inferred from homology"/>
<dbReference type="EC" id="3.4.21.92" evidence="2"/>
<dbReference type="GO" id="GO:0009368">
    <property type="term" value="C:endopeptidase Clp complex"/>
    <property type="evidence" value="ECO:0007669"/>
    <property type="project" value="TreeGrafter"/>
</dbReference>
<dbReference type="AlphaFoldDB" id="A0A381PZW9"/>
<organism evidence="8">
    <name type="scientific">marine metagenome</name>
    <dbReference type="NCBI Taxonomy" id="408172"/>
    <lineage>
        <taxon>unclassified sequences</taxon>
        <taxon>metagenomes</taxon>
        <taxon>ecological metagenomes</taxon>
    </lineage>
</organism>
<comment type="similarity">
    <text evidence="1">Belongs to the peptidase S14 family.</text>
</comment>
<dbReference type="InterPro" id="IPR001907">
    <property type="entry name" value="ClpP"/>
</dbReference>
<accession>A0A381PZW9</accession>
<dbReference type="Gene3D" id="3.90.226.10">
    <property type="entry name" value="2-enoyl-CoA Hydratase, Chain A, domain 1"/>
    <property type="match status" value="1"/>
</dbReference>
<dbReference type="PANTHER" id="PTHR10381:SF70">
    <property type="entry name" value="ATP-DEPENDENT CLP PROTEASE PROTEOLYTIC SUBUNIT"/>
    <property type="match status" value="1"/>
</dbReference>
<dbReference type="Pfam" id="PF00574">
    <property type="entry name" value="CLP_protease"/>
    <property type="match status" value="1"/>
</dbReference>
<dbReference type="NCBIfam" id="TIGR00493">
    <property type="entry name" value="clpP"/>
    <property type="match status" value="1"/>
</dbReference>
<dbReference type="GO" id="GO:0004176">
    <property type="term" value="F:ATP-dependent peptidase activity"/>
    <property type="evidence" value="ECO:0007669"/>
    <property type="project" value="InterPro"/>
</dbReference>
<dbReference type="GO" id="GO:0051117">
    <property type="term" value="F:ATPase binding"/>
    <property type="evidence" value="ECO:0007669"/>
    <property type="project" value="TreeGrafter"/>
</dbReference>
<dbReference type="HAMAP" id="MF_00444">
    <property type="entry name" value="ClpP"/>
    <property type="match status" value="1"/>
</dbReference>
<name>A0A381PZW9_9ZZZZ</name>
<evidence type="ECO:0000256" key="5">
    <source>
        <dbReference type="ARBA" id="ARBA00022801"/>
    </source>
</evidence>
<keyword evidence="6" id="KW-0720">Serine protease</keyword>
<protein>
    <recommendedName>
        <fullName evidence="2">endopeptidase Clp</fullName>
        <ecNumber evidence="2">3.4.21.92</ecNumber>
    </recommendedName>
</protein>
<gene>
    <name evidence="8" type="ORF">METZ01_LOCUS25062</name>
</gene>
<dbReference type="FunFam" id="3.90.226.10:FF:000001">
    <property type="entry name" value="ATP-dependent Clp protease proteolytic subunit"/>
    <property type="match status" value="1"/>
</dbReference>
<keyword evidence="4" id="KW-0645">Protease</keyword>